<evidence type="ECO:0000313" key="4">
    <source>
        <dbReference type="EMBL" id="KKZ75076.1"/>
    </source>
</evidence>
<evidence type="ECO:0000256" key="1">
    <source>
        <dbReference type="ARBA" id="ARBA00022450"/>
    </source>
</evidence>
<sequence length="85" mass="9373">MTQLTTDRLMEIIRECAGEGDPVAGDRSPEELEFTALGYDSLALLETASRLEREFQVSLEEEEFGLAKTPAQLTALVNRLLTEAA</sequence>
<dbReference type="OrthoDB" id="3537906at2"/>
<evidence type="ECO:0000313" key="5">
    <source>
        <dbReference type="Proteomes" id="UP000265325"/>
    </source>
</evidence>
<dbReference type="InterPro" id="IPR009081">
    <property type="entry name" value="PP-bd_ACP"/>
</dbReference>
<keyword evidence="1" id="KW-0596">Phosphopantetheine</keyword>
<dbReference type="InterPro" id="IPR036736">
    <property type="entry name" value="ACP-like_sf"/>
</dbReference>
<dbReference type="Gene3D" id="1.10.1200.10">
    <property type="entry name" value="ACP-like"/>
    <property type="match status" value="1"/>
</dbReference>
<dbReference type="EMBL" id="LAQS01000005">
    <property type="protein sequence ID" value="KKZ75076.1"/>
    <property type="molecule type" value="Genomic_DNA"/>
</dbReference>
<organism evidence="4 5">
    <name type="scientific">Streptomyces showdoensis</name>
    <dbReference type="NCBI Taxonomy" id="68268"/>
    <lineage>
        <taxon>Bacteria</taxon>
        <taxon>Bacillati</taxon>
        <taxon>Actinomycetota</taxon>
        <taxon>Actinomycetes</taxon>
        <taxon>Kitasatosporales</taxon>
        <taxon>Streptomycetaceae</taxon>
        <taxon>Streptomyces</taxon>
    </lineage>
</organism>
<keyword evidence="5" id="KW-1185">Reference proteome</keyword>
<name>A0A2P2GU93_STREW</name>
<dbReference type="PROSITE" id="PS50075">
    <property type="entry name" value="CARRIER"/>
    <property type="match status" value="1"/>
</dbReference>
<evidence type="ECO:0000259" key="3">
    <source>
        <dbReference type="PROSITE" id="PS50075"/>
    </source>
</evidence>
<dbReference type="Proteomes" id="UP000265325">
    <property type="component" value="Unassembled WGS sequence"/>
</dbReference>
<dbReference type="SUPFAM" id="SSF47336">
    <property type="entry name" value="ACP-like"/>
    <property type="match status" value="1"/>
</dbReference>
<accession>A0A2P2GU93</accession>
<dbReference type="RefSeq" id="WP_046906199.1">
    <property type="nucleotide sequence ID" value="NZ_BAAAXG010000004.1"/>
</dbReference>
<feature type="domain" description="Carrier" evidence="3">
    <location>
        <begin position="3"/>
        <end position="81"/>
    </location>
</feature>
<dbReference type="PROSITE" id="PS00012">
    <property type="entry name" value="PHOSPHOPANTETHEINE"/>
    <property type="match status" value="1"/>
</dbReference>
<dbReference type="Pfam" id="PF00550">
    <property type="entry name" value="PP-binding"/>
    <property type="match status" value="1"/>
</dbReference>
<keyword evidence="2" id="KW-0597">Phosphoprotein</keyword>
<protein>
    <recommendedName>
        <fullName evidence="3">Carrier domain-containing protein</fullName>
    </recommendedName>
</protein>
<comment type="caution">
    <text evidence="4">The sequence shown here is derived from an EMBL/GenBank/DDBJ whole genome shotgun (WGS) entry which is preliminary data.</text>
</comment>
<gene>
    <name evidence="4" type="ORF">VO63_04545</name>
</gene>
<reference evidence="4 5" key="1">
    <citation type="submission" date="2015-05" db="EMBL/GenBank/DDBJ databases">
        <title>Draft Genome assembly of Streptomyces showdoensis.</title>
        <authorList>
            <person name="Thapa K.K."/>
            <person name="Metsa-Ketela M."/>
        </authorList>
    </citation>
    <scope>NUCLEOTIDE SEQUENCE [LARGE SCALE GENOMIC DNA]</scope>
    <source>
        <strain evidence="4 5">ATCC 15227</strain>
    </source>
</reference>
<proteinExistence type="predicted"/>
<dbReference type="AlphaFoldDB" id="A0A2P2GU93"/>
<dbReference type="InterPro" id="IPR006162">
    <property type="entry name" value="Ppantetheine_attach_site"/>
</dbReference>
<evidence type="ECO:0000256" key="2">
    <source>
        <dbReference type="ARBA" id="ARBA00022553"/>
    </source>
</evidence>